<dbReference type="AlphaFoldDB" id="A0A5E4A5S0"/>
<name>A0A5E4A5S0_MARMO</name>
<accession>A0A5E4A5S0</accession>
<dbReference type="Proteomes" id="UP000335636">
    <property type="component" value="Unassembled WGS sequence"/>
</dbReference>
<feature type="region of interest" description="Disordered" evidence="1">
    <location>
        <begin position="116"/>
        <end position="152"/>
    </location>
</feature>
<feature type="region of interest" description="Disordered" evidence="1">
    <location>
        <begin position="31"/>
        <end position="77"/>
    </location>
</feature>
<feature type="compositionally biased region" description="Low complexity" evidence="1">
    <location>
        <begin position="143"/>
        <end position="152"/>
    </location>
</feature>
<feature type="compositionally biased region" description="Pro residues" evidence="1">
    <location>
        <begin position="46"/>
        <end position="63"/>
    </location>
</feature>
<proteinExistence type="predicted"/>
<evidence type="ECO:0000256" key="1">
    <source>
        <dbReference type="SAM" id="MobiDB-lite"/>
    </source>
</evidence>
<keyword evidence="3" id="KW-1185">Reference proteome</keyword>
<sequence>MRPFISFHFHQRRDVPLLSLRGAPPPWCQTTTSTNGRSHYLESPLPLLPPTGGPWGTPRPPDPVAASSSDAEAAGAAPSAAELHLHCQRLHLFTSSPVGVVGAGGTDPGAWLLSTAARRPGGQHPPLASHGGQAARRTWGEGSPSLPRPSSRSTECAWIPLRPAELLDLAAPGILRLVLELPRSVVDSTEALGSWILAGDLAPSLRASDLIGDTSNYDFVYPFSPVYVADSG</sequence>
<protein>
    <submittedName>
        <fullName evidence="2">Uncharacterized protein</fullName>
    </submittedName>
</protein>
<evidence type="ECO:0000313" key="3">
    <source>
        <dbReference type="Proteomes" id="UP000335636"/>
    </source>
</evidence>
<reference evidence="2" key="1">
    <citation type="submission" date="2019-04" db="EMBL/GenBank/DDBJ databases">
        <authorList>
            <person name="Alioto T."/>
            <person name="Alioto T."/>
        </authorList>
    </citation>
    <scope>NUCLEOTIDE SEQUENCE [LARGE SCALE GENOMIC DNA]</scope>
</reference>
<organism evidence="2 3">
    <name type="scientific">Marmota monax</name>
    <name type="common">Woodchuck</name>
    <dbReference type="NCBI Taxonomy" id="9995"/>
    <lineage>
        <taxon>Eukaryota</taxon>
        <taxon>Metazoa</taxon>
        <taxon>Chordata</taxon>
        <taxon>Craniata</taxon>
        <taxon>Vertebrata</taxon>
        <taxon>Euteleostomi</taxon>
        <taxon>Mammalia</taxon>
        <taxon>Eutheria</taxon>
        <taxon>Euarchontoglires</taxon>
        <taxon>Glires</taxon>
        <taxon>Rodentia</taxon>
        <taxon>Sciuromorpha</taxon>
        <taxon>Sciuridae</taxon>
        <taxon>Xerinae</taxon>
        <taxon>Marmotini</taxon>
        <taxon>Marmota</taxon>
    </lineage>
</organism>
<evidence type="ECO:0000313" key="2">
    <source>
        <dbReference type="EMBL" id="VTJ52052.1"/>
    </source>
</evidence>
<dbReference type="EMBL" id="CABDUW010000013">
    <property type="protein sequence ID" value="VTJ52052.1"/>
    <property type="molecule type" value="Genomic_DNA"/>
</dbReference>
<gene>
    <name evidence="2" type="ORF">MONAX_5E003948</name>
</gene>
<comment type="caution">
    <text evidence="2">The sequence shown here is derived from an EMBL/GenBank/DDBJ whole genome shotgun (WGS) entry which is preliminary data.</text>
</comment>
<feature type="compositionally biased region" description="Low complexity" evidence="1">
    <location>
        <begin position="64"/>
        <end position="77"/>
    </location>
</feature>